<protein>
    <submittedName>
        <fullName evidence="1">Uncharacterized protein</fullName>
    </submittedName>
</protein>
<keyword evidence="2" id="KW-1185">Reference proteome</keyword>
<dbReference type="Proteomes" id="UP000323994">
    <property type="component" value="Unassembled WGS sequence"/>
</dbReference>
<name>A0A5M8QVA0_9BACT</name>
<evidence type="ECO:0000313" key="2">
    <source>
        <dbReference type="Proteomes" id="UP000323994"/>
    </source>
</evidence>
<accession>A0A5M8QVA0</accession>
<sequence length="118" mass="13018">MVFSPLYLVAATYPAPGQNPSSTQMPTLNGQTGKDVRKDSMISGQMLFSLARLNPEKPAPIRPRFGRTPFHLLIKPIPLYSTHGNLETNLEILDIPLVIADSVDRCRLAYQSDLVSPV</sequence>
<gene>
    <name evidence="1" type="ORF">FEM33_17970</name>
</gene>
<organism evidence="1 2">
    <name type="scientific">Dyadobacter flavalbus</name>
    <dbReference type="NCBI Taxonomy" id="2579942"/>
    <lineage>
        <taxon>Bacteria</taxon>
        <taxon>Pseudomonadati</taxon>
        <taxon>Bacteroidota</taxon>
        <taxon>Cytophagia</taxon>
        <taxon>Cytophagales</taxon>
        <taxon>Spirosomataceae</taxon>
        <taxon>Dyadobacter</taxon>
    </lineage>
</organism>
<evidence type="ECO:0000313" key="1">
    <source>
        <dbReference type="EMBL" id="KAA6438566.1"/>
    </source>
</evidence>
<dbReference type="AlphaFoldDB" id="A0A5M8QVA0"/>
<proteinExistence type="predicted"/>
<dbReference type="EMBL" id="VBSN01000049">
    <property type="protein sequence ID" value="KAA6438566.1"/>
    <property type="molecule type" value="Genomic_DNA"/>
</dbReference>
<reference evidence="1 2" key="1">
    <citation type="submission" date="2019-05" db="EMBL/GenBank/DDBJ databases">
        <authorList>
            <person name="Qu J.-H."/>
        </authorList>
    </citation>
    <scope>NUCLEOTIDE SEQUENCE [LARGE SCALE GENOMIC DNA]</scope>
    <source>
        <strain evidence="1 2">NS28</strain>
    </source>
</reference>
<comment type="caution">
    <text evidence="1">The sequence shown here is derived from an EMBL/GenBank/DDBJ whole genome shotgun (WGS) entry which is preliminary data.</text>
</comment>